<dbReference type="RefSeq" id="WP_146589557.1">
    <property type="nucleotide sequence ID" value="NZ_SJPO01000009.1"/>
</dbReference>
<keyword evidence="1" id="KW-0812">Transmembrane</keyword>
<organism evidence="2 3">
    <name type="scientific">Posidoniimonas polymericola</name>
    <dbReference type="NCBI Taxonomy" id="2528002"/>
    <lineage>
        <taxon>Bacteria</taxon>
        <taxon>Pseudomonadati</taxon>
        <taxon>Planctomycetota</taxon>
        <taxon>Planctomycetia</taxon>
        <taxon>Pirellulales</taxon>
        <taxon>Lacipirellulaceae</taxon>
        <taxon>Posidoniimonas</taxon>
    </lineage>
</organism>
<evidence type="ECO:0000313" key="2">
    <source>
        <dbReference type="EMBL" id="TWT73765.1"/>
    </source>
</evidence>
<feature type="transmembrane region" description="Helical" evidence="1">
    <location>
        <begin position="78"/>
        <end position="100"/>
    </location>
</feature>
<dbReference type="Proteomes" id="UP000318478">
    <property type="component" value="Unassembled WGS sequence"/>
</dbReference>
<sequence length="224" mass="23613">MLDLVFMFCAGVGGVIMVIQFALMLLGVGDDLDGGNLDADFDGGIDGDFDADVDIDADHPNTVSDAADADFDHPDSVWVFQVLSVRGIIAAITFFGLGGWWARAGDMAPTSAVALGAVLGLFALYAMYWAMKQLYKLRASGTVNIANARGREATIYVPVPAAGDGRGKVHLMLQGRTMEYEAVTDEPERLATGEPVVVTDVLGGDLVQVARAHKTASQTTQASA</sequence>
<reference evidence="2 3" key="1">
    <citation type="submission" date="2019-02" db="EMBL/GenBank/DDBJ databases">
        <title>Deep-cultivation of Planctomycetes and their phenomic and genomic characterization uncovers novel biology.</title>
        <authorList>
            <person name="Wiegand S."/>
            <person name="Jogler M."/>
            <person name="Boedeker C."/>
            <person name="Pinto D."/>
            <person name="Vollmers J."/>
            <person name="Rivas-Marin E."/>
            <person name="Kohn T."/>
            <person name="Peeters S.H."/>
            <person name="Heuer A."/>
            <person name="Rast P."/>
            <person name="Oberbeckmann S."/>
            <person name="Bunk B."/>
            <person name="Jeske O."/>
            <person name="Meyerdierks A."/>
            <person name="Storesund J.E."/>
            <person name="Kallscheuer N."/>
            <person name="Luecker S."/>
            <person name="Lage O.M."/>
            <person name="Pohl T."/>
            <person name="Merkel B.J."/>
            <person name="Hornburger P."/>
            <person name="Mueller R.-W."/>
            <person name="Bruemmer F."/>
            <person name="Labrenz M."/>
            <person name="Spormann A.M."/>
            <person name="Op Den Camp H."/>
            <person name="Overmann J."/>
            <person name="Amann R."/>
            <person name="Jetten M.S.M."/>
            <person name="Mascher T."/>
            <person name="Medema M.H."/>
            <person name="Devos D.P."/>
            <person name="Kaster A.-K."/>
            <person name="Ovreas L."/>
            <person name="Rohde M."/>
            <person name="Galperin M.Y."/>
            <person name="Jogler C."/>
        </authorList>
    </citation>
    <scope>NUCLEOTIDE SEQUENCE [LARGE SCALE GENOMIC DNA]</scope>
    <source>
        <strain evidence="2 3">Pla123a</strain>
    </source>
</reference>
<keyword evidence="3" id="KW-1185">Reference proteome</keyword>
<gene>
    <name evidence="2" type="ORF">Pla123a_36590</name>
</gene>
<evidence type="ECO:0000256" key="1">
    <source>
        <dbReference type="SAM" id="Phobius"/>
    </source>
</evidence>
<protein>
    <recommendedName>
        <fullName evidence="4">NfeD-like C-terminal domain-containing protein</fullName>
    </recommendedName>
</protein>
<evidence type="ECO:0008006" key="4">
    <source>
        <dbReference type="Google" id="ProtNLM"/>
    </source>
</evidence>
<dbReference type="OrthoDB" id="289477at2"/>
<proteinExistence type="predicted"/>
<dbReference type="AlphaFoldDB" id="A0A5C5YGZ4"/>
<feature type="transmembrane region" description="Helical" evidence="1">
    <location>
        <begin position="112"/>
        <end position="131"/>
    </location>
</feature>
<name>A0A5C5YGZ4_9BACT</name>
<evidence type="ECO:0000313" key="3">
    <source>
        <dbReference type="Proteomes" id="UP000318478"/>
    </source>
</evidence>
<dbReference type="EMBL" id="SJPO01000009">
    <property type="protein sequence ID" value="TWT73765.1"/>
    <property type="molecule type" value="Genomic_DNA"/>
</dbReference>
<keyword evidence="1" id="KW-0472">Membrane</keyword>
<keyword evidence="1" id="KW-1133">Transmembrane helix</keyword>
<accession>A0A5C5YGZ4</accession>
<dbReference type="Gene3D" id="2.40.50.140">
    <property type="entry name" value="Nucleic acid-binding proteins"/>
    <property type="match status" value="1"/>
</dbReference>
<feature type="transmembrane region" description="Helical" evidence="1">
    <location>
        <begin position="5"/>
        <end position="28"/>
    </location>
</feature>
<comment type="caution">
    <text evidence="2">The sequence shown here is derived from an EMBL/GenBank/DDBJ whole genome shotgun (WGS) entry which is preliminary data.</text>
</comment>
<dbReference type="InterPro" id="IPR012340">
    <property type="entry name" value="NA-bd_OB-fold"/>
</dbReference>